<feature type="region of interest" description="Disordered" evidence="1">
    <location>
        <begin position="109"/>
        <end position="131"/>
    </location>
</feature>
<accession>A0AAV7TIZ1</accession>
<gene>
    <name evidence="2" type="ORF">NDU88_001843</name>
</gene>
<evidence type="ECO:0000256" key="1">
    <source>
        <dbReference type="SAM" id="MobiDB-lite"/>
    </source>
</evidence>
<reference evidence="2" key="1">
    <citation type="journal article" date="2022" name="bioRxiv">
        <title>Sequencing and chromosome-scale assembly of the giantPleurodeles waltlgenome.</title>
        <authorList>
            <person name="Brown T."/>
            <person name="Elewa A."/>
            <person name="Iarovenko S."/>
            <person name="Subramanian E."/>
            <person name="Araus A.J."/>
            <person name="Petzold A."/>
            <person name="Susuki M."/>
            <person name="Suzuki K.-i.T."/>
            <person name="Hayashi T."/>
            <person name="Toyoda A."/>
            <person name="Oliveira C."/>
            <person name="Osipova E."/>
            <person name="Leigh N.D."/>
            <person name="Simon A."/>
            <person name="Yun M.H."/>
        </authorList>
    </citation>
    <scope>NUCLEOTIDE SEQUENCE</scope>
    <source>
        <strain evidence="2">20211129_DDA</strain>
        <tissue evidence="2">Liver</tissue>
    </source>
</reference>
<dbReference type="AlphaFoldDB" id="A0AAV7TIZ1"/>
<protein>
    <submittedName>
        <fullName evidence="2">Uncharacterized protein</fullName>
    </submittedName>
</protein>
<proteinExistence type="predicted"/>
<sequence>MPRGPSDPLLALRLANPGAPELGPPFRRSTACRVISPMARVPGDRLLGLPLPRLDLSTGRRPPDARPWPPREHASSGATCLWPDGLRAATHRAYLGARLLRLRRVRSAFPARSSAPGPPERGVSALDAAPTPGWCRLPTTPRPLRSSGLRSIGVRGCCGTFKSRVGRKEGSVWQWVRTDDRGVRSTVRVRPPS</sequence>
<dbReference type="Proteomes" id="UP001066276">
    <property type="component" value="Chromosome 3_2"/>
</dbReference>
<comment type="caution">
    <text evidence="2">The sequence shown here is derived from an EMBL/GenBank/DDBJ whole genome shotgun (WGS) entry which is preliminary data.</text>
</comment>
<feature type="compositionally biased region" description="Basic and acidic residues" evidence="1">
    <location>
        <begin position="61"/>
        <end position="74"/>
    </location>
</feature>
<dbReference type="EMBL" id="JANPWB010000006">
    <property type="protein sequence ID" value="KAJ1176569.1"/>
    <property type="molecule type" value="Genomic_DNA"/>
</dbReference>
<name>A0AAV7TIZ1_PLEWA</name>
<feature type="region of interest" description="Disordered" evidence="1">
    <location>
        <begin position="52"/>
        <end position="76"/>
    </location>
</feature>
<organism evidence="2 3">
    <name type="scientific">Pleurodeles waltl</name>
    <name type="common">Iberian ribbed newt</name>
    <dbReference type="NCBI Taxonomy" id="8319"/>
    <lineage>
        <taxon>Eukaryota</taxon>
        <taxon>Metazoa</taxon>
        <taxon>Chordata</taxon>
        <taxon>Craniata</taxon>
        <taxon>Vertebrata</taxon>
        <taxon>Euteleostomi</taxon>
        <taxon>Amphibia</taxon>
        <taxon>Batrachia</taxon>
        <taxon>Caudata</taxon>
        <taxon>Salamandroidea</taxon>
        <taxon>Salamandridae</taxon>
        <taxon>Pleurodelinae</taxon>
        <taxon>Pleurodeles</taxon>
    </lineage>
</organism>
<evidence type="ECO:0000313" key="2">
    <source>
        <dbReference type="EMBL" id="KAJ1176569.1"/>
    </source>
</evidence>
<evidence type="ECO:0000313" key="3">
    <source>
        <dbReference type="Proteomes" id="UP001066276"/>
    </source>
</evidence>
<keyword evidence="3" id="KW-1185">Reference proteome</keyword>